<protein>
    <submittedName>
        <fullName evidence="1">Phage portal protein</fullName>
    </submittedName>
</protein>
<dbReference type="Proteomes" id="UP001568698">
    <property type="component" value="Unassembled WGS sequence"/>
</dbReference>
<dbReference type="NCBIfam" id="TIGR01539">
    <property type="entry name" value="portal_lambda"/>
    <property type="match status" value="1"/>
</dbReference>
<reference evidence="1 2" key="1">
    <citation type="submission" date="2024-08" db="EMBL/GenBank/DDBJ databases">
        <title>Sulfate-reducing bacteria isolated from formation water of the oil field in Kazakhstan and description of Pseudodesulfovibrio sp.</title>
        <authorList>
            <person name="Bidzhieva S.K."/>
            <person name="Tourova T.P."/>
            <person name="Grouzdev D.S."/>
            <person name="Beletsky A.V."/>
            <person name="Sokolova D.S."/>
            <person name="Samigullina S.R."/>
            <person name="Poltaraus A.B."/>
            <person name="Avtukh A.N."/>
            <person name="Tereshina V.M."/>
            <person name="Zhaparov N.S."/>
            <person name="Mardanov A.V."/>
            <person name="Nazina T.N."/>
        </authorList>
    </citation>
    <scope>NUCLEOTIDE SEQUENCE [LARGE SCALE GENOMIC DNA]</scope>
    <source>
        <strain evidence="1 2">9FUS</strain>
    </source>
</reference>
<organism evidence="1 2">
    <name type="scientific">Pseudodesulfovibrio karagichevae</name>
    <dbReference type="NCBI Taxonomy" id="3239305"/>
    <lineage>
        <taxon>Bacteria</taxon>
        <taxon>Pseudomonadati</taxon>
        <taxon>Thermodesulfobacteriota</taxon>
        <taxon>Desulfovibrionia</taxon>
        <taxon>Desulfovibrionales</taxon>
        <taxon>Desulfovibrionaceae</taxon>
    </lineage>
</organism>
<accession>A0ABV4K233</accession>
<dbReference type="EMBL" id="JBGLYH010000023">
    <property type="protein sequence ID" value="MEZ7197016.1"/>
    <property type="molecule type" value="Genomic_DNA"/>
</dbReference>
<dbReference type="InterPro" id="IPR006429">
    <property type="entry name" value="Phage_lambda_portal"/>
</dbReference>
<comment type="caution">
    <text evidence="1">The sequence shown here is derived from an EMBL/GenBank/DDBJ whole genome shotgun (WGS) entry which is preliminary data.</text>
</comment>
<name>A0ABV4K233_9BACT</name>
<keyword evidence="2" id="KW-1185">Reference proteome</keyword>
<proteinExistence type="predicted"/>
<gene>
    <name evidence="1" type="ORF">AB6M95_09680</name>
</gene>
<dbReference type="Pfam" id="PF05136">
    <property type="entry name" value="Phage_portal_2"/>
    <property type="match status" value="1"/>
</dbReference>
<evidence type="ECO:0000313" key="2">
    <source>
        <dbReference type="Proteomes" id="UP001568698"/>
    </source>
</evidence>
<dbReference type="RefSeq" id="WP_371386535.1">
    <property type="nucleotide sequence ID" value="NZ_JBGLYH010000023.1"/>
</dbReference>
<sequence length="519" mass="58095">MGVGRFLFDSWTSLRAGMIALNDPRAAVAYVADRRRYLSYKAASRDGANRAWRGDRKSGDASIRKQWRDVVYRARDLAKNSPFVAGALEKICDNVVFTGIRPQFILTRNGEPNRDLARDLERLHKRWAKAVNAVEKQELGLRHLWTDGEYLIHFFIDTSLLKKGLPPLNYELLEADHLDATVDGTLSNSNYAKRGIEYDASGNVVAYHLFPEHPGDFTWMSLTDSQRVDAASIEHVFARKRISSSRGISWMASIIMWMRNFEEYQDSEQVAMRLLSAFGFFVETPFPEVENPLGGAPVDPSSDEKTLKAGDFIQPGQVATVSPGSKVTAAGFDRPGSNYEPWVKSQLRGGGVGMNVSYETFTGDLTETTYSGGRQGLLVERRSFRRQQAILNRKHNDPIDERFIEFAAMTGLMNLAGYEVDIKQLCPGWPWVDPRNDAQAARIEYELGITTLTKMCADRGLDFEEITRERQEELDLLASSGFSGDEDALSKAKEMILSAVAQALDAREAKQTKEAAHAA</sequence>
<evidence type="ECO:0000313" key="1">
    <source>
        <dbReference type="EMBL" id="MEZ7197016.1"/>
    </source>
</evidence>